<dbReference type="EMBL" id="MHLI01000004">
    <property type="protein sequence ID" value="OGZ06281.1"/>
    <property type="molecule type" value="Genomic_DNA"/>
</dbReference>
<reference evidence="1 2" key="1">
    <citation type="journal article" date="2016" name="Nat. Commun.">
        <title>Thousands of microbial genomes shed light on interconnected biogeochemical processes in an aquifer system.</title>
        <authorList>
            <person name="Anantharaman K."/>
            <person name="Brown C.T."/>
            <person name="Hug L.A."/>
            <person name="Sharon I."/>
            <person name="Castelle C.J."/>
            <person name="Probst A.J."/>
            <person name="Thomas B.C."/>
            <person name="Singh A."/>
            <person name="Wilkins M.J."/>
            <person name="Karaoz U."/>
            <person name="Brodie E.L."/>
            <person name="Williams K.H."/>
            <person name="Hubbard S.S."/>
            <person name="Banfield J.F."/>
        </authorList>
    </citation>
    <scope>NUCLEOTIDE SEQUENCE [LARGE SCALE GENOMIC DNA]</scope>
</reference>
<sequence length="259" mass="28860">MAQTLGSLNASVRKVTLQFSMSHGNQVPRWVTWIKPECFAERSLRKAAAVPGEQFLIPENDASGRGVNDVSLIYVVDDLIAAGFTLVEAIAQERSSNKAGAPAYAMVRYSFYRNELAKHSSDFLQNMANIVRDLQEFLELALWRVRGFRNLYFQEDGTVMDGAYGISVNMEARNPLFVGNDMTKPQVRWQKDANGDRVGDAPLPVVPGSYVSVIDNEVSLCVEQSAEVSDAEMLDSQGRTWSQVLREEDQVREALFAQS</sequence>
<dbReference type="AlphaFoldDB" id="A0A1G2D058"/>
<proteinExistence type="predicted"/>
<accession>A0A1G2D058</accession>
<protein>
    <submittedName>
        <fullName evidence="1">Uncharacterized protein</fullName>
    </submittedName>
</protein>
<dbReference type="Proteomes" id="UP000177122">
    <property type="component" value="Unassembled WGS sequence"/>
</dbReference>
<evidence type="ECO:0000313" key="1">
    <source>
        <dbReference type="EMBL" id="OGZ06281.1"/>
    </source>
</evidence>
<gene>
    <name evidence="1" type="ORF">A2845_00550</name>
</gene>
<evidence type="ECO:0000313" key="2">
    <source>
        <dbReference type="Proteomes" id="UP000177122"/>
    </source>
</evidence>
<comment type="caution">
    <text evidence="1">The sequence shown here is derived from an EMBL/GenBank/DDBJ whole genome shotgun (WGS) entry which is preliminary data.</text>
</comment>
<name>A0A1G2D058_9BACT</name>
<organism evidence="1 2">
    <name type="scientific">Candidatus Lloydbacteria bacterium RIFCSPHIGHO2_01_FULL_49_22</name>
    <dbReference type="NCBI Taxonomy" id="1798658"/>
    <lineage>
        <taxon>Bacteria</taxon>
        <taxon>Candidatus Lloydiibacteriota</taxon>
    </lineage>
</organism>